<feature type="domain" description="Bacterial sugar transferase" evidence="8">
    <location>
        <begin position="263"/>
        <end position="453"/>
    </location>
</feature>
<feature type="transmembrane region" description="Helical" evidence="7">
    <location>
        <begin position="12"/>
        <end position="33"/>
    </location>
</feature>
<dbReference type="Pfam" id="PF02397">
    <property type="entry name" value="Bac_transf"/>
    <property type="match status" value="1"/>
</dbReference>
<evidence type="ECO:0000256" key="4">
    <source>
        <dbReference type="ARBA" id="ARBA00022692"/>
    </source>
</evidence>
<proteinExistence type="inferred from homology"/>
<keyword evidence="4 7" id="KW-0812">Transmembrane</keyword>
<keyword evidence="5 7" id="KW-1133">Transmembrane helix</keyword>
<evidence type="ECO:0000256" key="1">
    <source>
        <dbReference type="ARBA" id="ARBA00004141"/>
    </source>
</evidence>
<keyword evidence="6 7" id="KW-0472">Membrane</keyword>
<evidence type="ECO:0000256" key="6">
    <source>
        <dbReference type="ARBA" id="ARBA00023136"/>
    </source>
</evidence>
<evidence type="ECO:0000256" key="5">
    <source>
        <dbReference type="ARBA" id="ARBA00022989"/>
    </source>
</evidence>
<accession>Q67AY3</accession>
<evidence type="ECO:0000256" key="2">
    <source>
        <dbReference type="ARBA" id="ARBA00006464"/>
    </source>
</evidence>
<dbReference type="GO" id="GO:0016020">
    <property type="term" value="C:membrane"/>
    <property type="evidence" value="ECO:0007669"/>
    <property type="project" value="UniProtKB-SubCell"/>
</dbReference>
<dbReference type="InterPro" id="IPR003362">
    <property type="entry name" value="Bact_transf"/>
</dbReference>
<keyword evidence="3" id="KW-0808">Transferase</keyword>
<name>Q67AY3_STRAG</name>
<sequence length="458" mass="53502">MYNPDSSKKIYYLLSDIIANLLTYVLLAIFYHYSFFESSYFLIIFITLIVVSSVFMDEYTYITRRGYLKELKSSIIYGLKCIIFFSFVLSLGKFRFLSDIAVLSYFFLLLFFLLNSLLVYTGRIMLKSIMRGREDKIKKILLLTNFTDNKSFEKALLQHHYQVVGYVSSKVVDYRVVPVLRNVSDIRNFIANNQVDEIFVDIDAYSDYIEAARYFKLLGIPTTINITNYNNYYIYNSILKKIGNMSFVTTAINIVSFRQLFLKRIIDIFIAVIGIFITGIVALLIFPIIKIQSPGPLFFTQKRVGKNGKVFEIYKFRSMYIDAEQRKKELLSKNNLNTNLMFKMENDPRIFPFGQKIRNWSIDELPQFLNVLKGDMSVVGTRPPTLEEYKQYELHHFKRLAAKPGITGLWQVSGRSAITDFEEVVSLDMKYIQNWSLSEDIKIIVRTFVVIFKKEGSR</sequence>
<dbReference type="GO" id="GO:0016780">
    <property type="term" value="F:phosphotransferase activity, for other substituted phosphate groups"/>
    <property type="evidence" value="ECO:0007669"/>
    <property type="project" value="TreeGrafter"/>
</dbReference>
<evidence type="ECO:0000313" key="9">
    <source>
        <dbReference type="EMBL" id="AAR29922.1"/>
    </source>
</evidence>
<dbReference type="PANTHER" id="PTHR30576">
    <property type="entry name" value="COLANIC BIOSYNTHESIS UDP-GLUCOSE LIPID CARRIER TRANSFERASE"/>
    <property type="match status" value="1"/>
</dbReference>
<dbReference type="RefSeq" id="WP_000282652.1">
    <property type="nucleotide sequence ID" value="NZ_CP128605.1"/>
</dbReference>
<dbReference type="InterPro" id="IPR017475">
    <property type="entry name" value="EPS_sugar_tfrase"/>
</dbReference>
<feature type="transmembrane region" description="Helical" evidence="7">
    <location>
        <begin position="268"/>
        <end position="289"/>
    </location>
</feature>
<comment type="similarity">
    <text evidence="2">Belongs to the bacterial sugar transferase family.</text>
</comment>
<evidence type="ECO:0000256" key="3">
    <source>
        <dbReference type="ARBA" id="ARBA00022679"/>
    </source>
</evidence>
<dbReference type="PANTHER" id="PTHR30576:SF10">
    <property type="entry name" value="SLL5057 PROTEIN"/>
    <property type="match status" value="1"/>
</dbReference>
<feature type="transmembrane region" description="Helical" evidence="7">
    <location>
        <begin position="77"/>
        <end position="96"/>
    </location>
</feature>
<dbReference type="NCBIfam" id="TIGR03025">
    <property type="entry name" value="EPS_sugtrans"/>
    <property type="match status" value="1"/>
</dbReference>
<feature type="transmembrane region" description="Helical" evidence="7">
    <location>
        <begin position="39"/>
        <end position="56"/>
    </location>
</feature>
<reference evidence="9" key="1">
    <citation type="journal article" date="2005" name="Infect. Immun.">
        <title>Structural and genetic diversity of group B streptococcus capsular polysaccharides.</title>
        <authorList>
            <person name="Cieslewicz M.J."/>
            <person name="Chaffin D."/>
            <person name="Glusman G."/>
            <person name="Kasper D."/>
            <person name="Madan A."/>
            <person name="Rodrigues S."/>
            <person name="Fahey J."/>
            <person name="Wessels M.R."/>
            <person name="Rubens C.E."/>
        </authorList>
    </citation>
    <scope>NUCLEOTIDE SEQUENCE</scope>
    <source>
        <strain evidence="9">SMU014</strain>
    </source>
</reference>
<feature type="transmembrane region" description="Helical" evidence="7">
    <location>
        <begin position="102"/>
        <end position="126"/>
    </location>
</feature>
<protein>
    <submittedName>
        <fullName evidence="9">Cps8E</fullName>
    </submittedName>
</protein>
<dbReference type="EMBL" id="AY375363">
    <property type="protein sequence ID" value="AAR29922.1"/>
    <property type="molecule type" value="Genomic_DNA"/>
</dbReference>
<comment type="subcellular location">
    <subcellularLocation>
        <location evidence="1">Membrane</location>
        <topology evidence="1">Multi-pass membrane protein</topology>
    </subcellularLocation>
</comment>
<organism evidence="9">
    <name type="scientific">Streptococcus agalactiae</name>
    <dbReference type="NCBI Taxonomy" id="1311"/>
    <lineage>
        <taxon>Bacteria</taxon>
        <taxon>Bacillati</taxon>
        <taxon>Bacillota</taxon>
        <taxon>Bacilli</taxon>
        <taxon>Lactobacillales</taxon>
        <taxon>Streptococcaceae</taxon>
        <taxon>Streptococcus</taxon>
    </lineage>
</organism>
<dbReference type="AlphaFoldDB" id="Q67AY3"/>
<evidence type="ECO:0000259" key="8">
    <source>
        <dbReference type="Pfam" id="PF02397"/>
    </source>
</evidence>
<evidence type="ECO:0000256" key="7">
    <source>
        <dbReference type="SAM" id="Phobius"/>
    </source>
</evidence>